<dbReference type="RefSeq" id="WP_083048249.1">
    <property type="nucleotide sequence ID" value="NZ_MWQY01000003.1"/>
</dbReference>
<comment type="catalytic activity">
    <reaction evidence="7">
        <text>adenosine + H2O + H(+) = inosine + NH4(+)</text>
        <dbReference type="Rhea" id="RHEA:24408"/>
        <dbReference type="ChEBI" id="CHEBI:15377"/>
        <dbReference type="ChEBI" id="CHEBI:15378"/>
        <dbReference type="ChEBI" id="CHEBI:16335"/>
        <dbReference type="ChEBI" id="CHEBI:17596"/>
        <dbReference type="ChEBI" id="CHEBI:28938"/>
        <dbReference type="EC" id="3.5.4.4"/>
    </reaction>
    <physiologicalReaction direction="left-to-right" evidence="7">
        <dbReference type="Rhea" id="RHEA:24409"/>
    </physiologicalReaction>
</comment>
<evidence type="ECO:0000256" key="5">
    <source>
        <dbReference type="ARBA" id="ARBA00022801"/>
    </source>
</evidence>
<dbReference type="GO" id="GO:0016787">
    <property type="term" value="F:hydrolase activity"/>
    <property type="evidence" value="ECO:0007669"/>
    <property type="project" value="UniProtKB-KW"/>
</dbReference>
<evidence type="ECO:0000256" key="7">
    <source>
        <dbReference type="ARBA" id="ARBA00047989"/>
    </source>
</evidence>
<sequence>MPGLPESSVLRNRDHIEFRLLSDGDDAPFLALSTVEAGSMSWKDSRGPEHRQRLYDNLGIEVPVHAQLQQHTKLVNPVSDKTLRNPPVQTGDGLRMPRGPGFLSATVADCMPVYIWHRKIGEIILLHSGWKGTGILAEALLRYSPRERKEEITVFLGPSIADCCYQVDRERYNLFRASFGGRAVREEEGHYFLSLLQANLGIAEKLEVTSVYYYNPCTCCNPEFGSFRRQGPQKFSSMLALIGYFQ</sequence>
<dbReference type="EMBL" id="MWQY01000003">
    <property type="protein sequence ID" value="ORC37201.1"/>
    <property type="molecule type" value="Genomic_DNA"/>
</dbReference>
<dbReference type="STRING" id="1963862.B4O97_03150"/>
<evidence type="ECO:0000256" key="3">
    <source>
        <dbReference type="ARBA" id="ARBA00022679"/>
    </source>
</evidence>
<evidence type="ECO:0000256" key="1">
    <source>
        <dbReference type="ARBA" id="ARBA00000553"/>
    </source>
</evidence>
<dbReference type="InterPro" id="IPR011324">
    <property type="entry name" value="Cytotoxic_necrot_fac-like_cat"/>
</dbReference>
<evidence type="ECO:0008006" key="12">
    <source>
        <dbReference type="Google" id="ProtNLM"/>
    </source>
</evidence>
<dbReference type="Gene3D" id="3.60.140.10">
    <property type="entry name" value="CNF1/YfiH-like putative cysteine hydrolases"/>
    <property type="match status" value="1"/>
</dbReference>
<keyword evidence="4" id="KW-0479">Metal-binding</keyword>
<keyword evidence="3" id="KW-0808">Transferase</keyword>
<dbReference type="PANTHER" id="PTHR30616">
    <property type="entry name" value="UNCHARACTERIZED PROTEIN YFIH"/>
    <property type="match status" value="1"/>
</dbReference>
<protein>
    <recommendedName>
        <fullName evidence="12">Laccase domain-containing protein</fullName>
    </recommendedName>
</protein>
<comment type="catalytic activity">
    <reaction evidence="9">
        <text>S-methyl-5'-thioadenosine + phosphate = 5-(methylsulfanyl)-alpha-D-ribose 1-phosphate + adenine</text>
        <dbReference type="Rhea" id="RHEA:11852"/>
        <dbReference type="ChEBI" id="CHEBI:16708"/>
        <dbReference type="ChEBI" id="CHEBI:17509"/>
        <dbReference type="ChEBI" id="CHEBI:43474"/>
        <dbReference type="ChEBI" id="CHEBI:58533"/>
        <dbReference type="EC" id="2.4.2.28"/>
    </reaction>
    <physiologicalReaction direction="left-to-right" evidence="9">
        <dbReference type="Rhea" id="RHEA:11853"/>
    </physiologicalReaction>
</comment>
<dbReference type="OrthoDB" id="4279at2"/>
<dbReference type="InterPro" id="IPR038371">
    <property type="entry name" value="Cu_polyphenol_OxRdtase_sf"/>
</dbReference>
<dbReference type="SUPFAM" id="SSF64438">
    <property type="entry name" value="CNF1/YfiH-like putative cysteine hydrolases"/>
    <property type="match status" value="1"/>
</dbReference>
<dbReference type="CDD" id="cd16833">
    <property type="entry name" value="YfiH"/>
    <property type="match status" value="1"/>
</dbReference>
<comment type="catalytic activity">
    <reaction evidence="1">
        <text>inosine + phosphate = alpha-D-ribose 1-phosphate + hypoxanthine</text>
        <dbReference type="Rhea" id="RHEA:27646"/>
        <dbReference type="ChEBI" id="CHEBI:17368"/>
        <dbReference type="ChEBI" id="CHEBI:17596"/>
        <dbReference type="ChEBI" id="CHEBI:43474"/>
        <dbReference type="ChEBI" id="CHEBI:57720"/>
        <dbReference type="EC" id="2.4.2.1"/>
    </reaction>
    <physiologicalReaction direction="left-to-right" evidence="1">
        <dbReference type="Rhea" id="RHEA:27647"/>
    </physiologicalReaction>
</comment>
<comment type="catalytic activity">
    <reaction evidence="8">
        <text>adenosine + phosphate = alpha-D-ribose 1-phosphate + adenine</text>
        <dbReference type="Rhea" id="RHEA:27642"/>
        <dbReference type="ChEBI" id="CHEBI:16335"/>
        <dbReference type="ChEBI" id="CHEBI:16708"/>
        <dbReference type="ChEBI" id="CHEBI:43474"/>
        <dbReference type="ChEBI" id="CHEBI:57720"/>
        <dbReference type="EC" id="2.4.2.1"/>
    </reaction>
    <physiologicalReaction direction="left-to-right" evidence="8">
        <dbReference type="Rhea" id="RHEA:27643"/>
    </physiologicalReaction>
</comment>
<dbReference type="AlphaFoldDB" id="A0A1Y1S146"/>
<proteinExistence type="inferred from homology"/>
<evidence type="ECO:0000313" key="11">
    <source>
        <dbReference type="Proteomes" id="UP000192343"/>
    </source>
</evidence>
<dbReference type="GO" id="GO:0017061">
    <property type="term" value="F:S-methyl-5-thioadenosine phosphorylase activity"/>
    <property type="evidence" value="ECO:0007669"/>
    <property type="project" value="UniProtKB-EC"/>
</dbReference>
<reference evidence="10 11" key="1">
    <citation type="submission" date="2017-03" db="EMBL/GenBank/DDBJ databases">
        <title>Draft Genome sequence of Marispirochaeta sp. strain JC444.</title>
        <authorList>
            <person name="Shivani Y."/>
            <person name="Subhash Y."/>
            <person name="Sasikala C."/>
            <person name="Ramana C."/>
        </authorList>
    </citation>
    <scope>NUCLEOTIDE SEQUENCE [LARGE SCALE GENOMIC DNA]</scope>
    <source>
        <strain evidence="10 11">JC444</strain>
    </source>
</reference>
<evidence type="ECO:0000313" key="10">
    <source>
        <dbReference type="EMBL" id="ORC37201.1"/>
    </source>
</evidence>
<accession>A0A1Y1S146</accession>
<evidence type="ECO:0000256" key="4">
    <source>
        <dbReference type="ARBA" id="ARBA00022723"/>
    </source>
</evidence>
<organism evidence="10 11">
    <name type="scientific">Marispirochaeta aestuarii</name>
    <dbReference type="NCBI Taxonomy" id="1963862"/>
    <lineage>
        <taxon>Bacteria</taxon>
        <taxon>Pseudomonadati</taxon>
        <taxon>Spirochaetota</taxon>
        <taxon>Spirochaetia</taxon>
        <taxon>Spirochaetales</taxon>
        <taxon>Spirochaetaceae</taxon>
        <taxon>Marispirochaeta</taxon>
    </lineage>
</organism>
<evidence type="ECO:0000256" key="8">
    <source>
        <dbReference type="ARBA" id="ARBA00048968"/>
    </source>
</evidence>
<evidence type="ECO:0000256" key="2">
    <source>
        <dbReference type="ARBA" id="ARBA00007353"/>
    </source>
</evidence>
<comment type="caution">
    <text evidence="10">The sequence shown here is derived from an EMBL/GenBank/DDBJ whole genome shotgun (WGS) entry which is preliminary data.</text>
</comment>
<dbReference type="Pfam" id="PF02578">
    <property type="entry name" value="Cu-oxidase_4"/>
    <property type="match status" value="1"/>
</dbReference>
<keyword evidence="6" id="KW-0862">Zinc</keyword>
<dbReference type="Proteomes" id="UP000192343">
    <property type="component" value="Unassembled WGS sequence"/>
</dbReference>
<evidence type="ECO:0000256" key="6">
    <source>
        <dbReference type="ARBA" id="ARBA00022833"/>
    </source>
</evidence>
<gene>
    <name evidence="10" type="ORF">B4O97_03150</name>
</gene>
<keyword evidence="11" id="KW-1185">Reference proteome</keyword>
<name>A0A1Y1S146_9SPIO</name>
<dbReference type="GO" id="GO:0005507">
    <property type="term" value="F:copper ion binding"/>
    <property type="evidence" value="ECO:0007669"/>
    <property type="project" value="TreeGrafter"/>
</dbReference>
<dbReference type="PANTHER" id="PTHR30616:SF2">
    <property type="entry name" value="PURINE NUCLEOSIDE PHOSPHORYLASE LACC1"/>
    <property type="match status" value="1"/>
</dbReference>
<keyword evidence="5" id="KW-0378">Hydrolase</keyword>
<evidence type="ECO:0000256" key="9">
    <source>
        <dbReference type="ARBA" id="ARBA00049893"/>
    </source>
</evidence>
<dbReference type="InterPro" id="IPR003730">
    <property type="entry name" value="Cu_polyphenol_OxRdtase"/>
</dbReference>
<comment type="similarity">
    <text evidence="2">Belongs to the purine nucleoside phosphorylase YfiH/LACC1 family.</text>
</comment>